<evidence type="ECO:0000256" key="3">
    <source>
        <dbReference type="ARBA" id="ARBA00022490"/>
    </source>
</evidence>
<evidence type="ECO:0000256" key="2">
    <source>
        <dbReference type="ARBA" id="ARBA00006411"/>
    </source>
</evidence>
<evidence type="ECO:0000256" key="1">
    <source>
        <dbReference type="ARBA" id="ARBA00004496"/>
    </source>
</evidence>
<dbReference type="OrthoDB" id="4561761at2"/>
<dbReference type="InterPro" id="IPR025734">
    <property type="entry name" value="EspG"/>
</dbReference>
<dbReference type="AlphaFoldDB" id="A0A285LEF6"/>
<gene>
    <name evidence="5" type="ORF">SAMN04244553_3383</name>
</gene>
<comment type="similarity">
    <text evidence="2">Belongs to the EspG family.</text>
</comment>
<organism evidence="5 6">
    <name type="scientific">Nocardia amikacinitolerans</name>
    <dbReference type="NCBI Taxonomy" id="756689"/>
    <lineage>
        <taxon>Bacteria</taxon>
        <taxon>Bacillati</taxon>
        <taxon>Actinomycetota</taxon>
        <taxon>Actinomycetes</taxon>
        <taxon>Mycobacteriales</taxon>
        <taxon>Nocardiaceae</taxon>
        <taxon>Nocardia</taxon>
    </lineage>
</organism>
<comment type="subcellular location">
    <subcellularLocation>
        <location evidence="1">Cytoplasm</location>
    </subcellularLocation>
</comment>
<reference evidence="5 6" key="1">
    <citation type="submission" date="2017-09" db="EMBL/GenBank/DDBJ databases">
        <authorList>
            <person name="Ehlers B."/>
            <person name="Leendertz F.H."/>
        </authorList>
    </citation>
    <scope>NUCLEOTIDE SEQUENCE [LARGE SCALE GENOMIC DNA]</scope>
    <source>
        <strain evidence="5 6">DSM 45537</strain>
    </source>
</reference>
<name>A0A285LEF6_9NOCA</name>
<proteinExistence type="inferred from homology"/>
<dbReference type="EMBL" id="OBEG01000003">
    <property type="protein sequence ID" value="SNY81986.1"/>
    <property type="molecule type" value="Genomic_DNA"/>
</dbReference>
<evidence type="ECO:0000313" key="5">
    <source>
        <dbReference type="EMBL" id="SNY81986.1"/>
    </source>
</evidence>
<evidence type="ECO:0000313" key="6">
    <source>
        <dbReference type="Proteomes" id="UP000219565"/>
    </source>
</evidence>
<dbReference type="STRING" id="1379680.GCA_001612615_04106"/>
<accession>A0A285LEF6</accession>
<protein>
    <submittedName>
        <fullName evidence="5">EspG family protein</fullName>
    </submittedName>
</protein>
<keyword evidence="6" id="KW-1185">Reference proteome</keyword>
<evidence type="ECO:0000256" key="4">
    <source>
        <dbReference type="ARBA" id="ARBA00023186"/>
    </source>
</evidence>
<keyword evidence="3" id="KW-0963">Cytoplasm</keyword>
<dbReference type="Pfam" id="PF14011">
    <property type="entry name" value="ESX-1_EspG"/>
    <property type="match status" value="1"/>
</dbReference>
<keyword evidence="4" id="KW-0143">Chaperone</keyword>
<dbReference type="Proteomes" id="UP000219565">
    <property type="component" value="Unassembled WGS sequence"/>
</dbReference>
<sequence>MKWVFTPDEFTYVWSVETGLDRRPYPINMAHRGTVRSENDWDKLKLAERFPRNADPDLTGALTLCARGDVTTITVSGDRYVRDGRTDEPILAFGATHLVWGTVIVAGPCDVTVIACHARKVAQHLVAAMGSAPPGRLAPMREPREAVLHADPHLWQQQSDAALRAATFRETLHRPIDARGFITVTVAPQDPMSPPTRHRTWLDFTDDGRYLLTTTTDLTLAPVTTPALATHLTRLAAIR</sequence>
<dbReference type="RefSeq" id="WP_097245683.1">
    <property type="nucleotide sequence ID" value="NZ_JAMTCV010000008.1"/>
</dbReference>